<dbReference type="PANTHER" id="PTHR20993">
    <property type="entry name" value="GH07914P"/>
    <property type="match status" value="1"/>
</dbReference>
<accession>A0A1I8P501</accession>
<sequence>MKYLLILLALMPLAMGGGEPRDEVRALIEANDRSISSQIVDFIESKKQQMPCGFPGLGIPPLAPLKASHKDIHINAGSIQAHGEVNNFRMDGLDDFDIVQFKLSTLISKLTFEFNWNHVYLNTDYVMATSLDNFKVTRSGLAKFALKNLRVWGDAKYAMGIFGGTLKLKTFNMYMSVGEVKSEIGGLSKYGIINKKLNEVVEEWVYLAINDNTDNMSDLTNGYLVPLVNNLIGDMTLSDLLGLIGGGGGGGGDEGEKEVCVPPTDA</sequence>
<dbReference type="Gene3D" id="3.15.10.30">
    <property type="entry name" value="Haemolymph juvenile hormone binding protein"/>
    <property type="match status" value="1"/>
</dbReference>
<keyword evidence="3" id="KW-1185">Reference proteome</keyword>
<feature type="signal peptide" evidence="1">
    <location>
        <begin position="1"/>
        <end position="16"/>
    </location>
</feature>
<dbReference type="AlphaFoldDB" id="A0A1I8P501"/>
<dbReference type="Proteomes" id="UP000095300">
    <property type="component" value="Unassembled WGS sequence"/>
</dbReference>
<evidence type="ECO:0000256" key="1">
    <source>
        <dbReference type="SAM" id="SignalP"/>
    </source>
</evidence>
<proteinExistence type="predicted"/>
<evidence type="ECO:0000313" key="2">
    <source>
        <dbReference type="EnsemblMetazoa" id="SCAU004876-PA"/>
    </source>
</evidence>
<name>A0A1I8P501_STOCA</name>
<dbReference type="KEGG" id="scac:106083880"/>
<dbReference type="SMART" id="SM00700">
    <property type="entry name" value="JHBP"/>
    <property type="match status" value="1"/>
</dbReference>
<feature type="chain" id="PRO_5009326177" evidence="1">
    <location>
        <begin position="17"/>
        <end position="266"/>
    </location>
</feature>
<dbReference type="InterPro" id="IPR038606">
    <property type="entry name" value="To_sf"/>
</dbReference>
<dbReference type="Pfam" id="PF06585">
    <property type="entry name" value="JHBP"/>
    <property type="match status" value="1"/>
</dbReference>
<dbReference type="InterPro" id="IPR010562">
    <property type="entry name" value="Haemolymph_juvenile_hormone-bd"/>
</dbReference>
<evidence type="ECO:0000313" key="3">
    <source>
        <dbReference type="Proteomes" id="UP000095300"/>
    </source>
</evidence>
<gene>
    <name evidence="2" type="primary">106083880</name>
</gene>
<reference evidence="2" key="1">
    <citation type="submission" date="2020-05" db="UniProtKB">
        <authorList>
            <consortium name="EnsemblMetazoa"/>
        </authorList>
    </citation>
    <scope>IDENTIFICATION</scope>
    <source>
        <strain evidence="2">USDA</strain>
    </source>
</reference>
<dbReference type="PANTHER" id="PTHR20993:SF0">
    <property type="entry name" value="GH07914P"/>
    <property type="match status" value="1"/>
</dbReference>
<protein>
    <submittedName>
        <fullName evidence="2">Uncharacterized protein</fullName>
    </submittedName>
</protein>
<keyword evidence="1" id="KW-0732">Signal</keyword>
<organism evidence="2 3">
    <name type="scientific">Stomoxys calcitrans</name>
    <name type="common">Stable fly</name>
    <name type="synonym">Conops calcitrans</name>
    <dbReference type="NCBI Taxonomy" id="35570"/>
    <lineage>
        <taxon>Eukaryota</taxon>
        <taxon>Metazoa</taxon>
        <taxon>Ecdysozoa</taxon>
        <taxon>Arthropoda</taxon>
        <taxon>Hexapoda</taxon>
        <taxon>Insecta</taxon>
        <taxon>Pterygota</taxon>
        <taxon>Neoptera</taxon>
        <taxon>Endopterygota</taxon>
        <taxon>Diptera</taxon>
        <taxon>Brachycera</taxon>
        <taxon>Muscomorpha</taxon>
        <taxon>Muscoidea</taxon>
        <taxon>Muscidae</taxon>
        <taxon>Stomoxys</taxon>
    </lineage>
</organism>
<dbReference type="EnsemblMetazoa" id="SCAU004876-RA">
    <property type="protein sequence ID" value="SCAU004876-PA"/>
    <property type="gene ID" value="SCAU004876"/>
</dbReference>
<dbReference type="VEuPathDB" id="VectorBase:SCAU004876"/>
<dbReference type="OrthoDB" id="6370791at2759"/>